<keyword evidence="1" id="KW-0539">Nucleus</keyword>
<dbReference type="PANTHER" id="PTHR12612">
    <property type="entry name" value="NUCLEAR TRANSPORT FACTOR 2"/>
    <property type="match status" value="1"/>
</dbReference>
<sequence>MADINAVAQQFVTYYYQTFDANRAGLGPLYRPNSMLSFEGAQTQGADAVVEKLASLPLDGLRHNVSTMDAQPADGGVLVLVTGQLLASGESNPQFFTQNFLLKPDGGSYYIQNDIFRLVYGL</sequence>
<keyword evidence="1" id="KW-0963">Cytoplasm</keyword>
<keyword evidence="4" id="KW-1185">Reference proteome</keyword>
<evidence type="ECO:0000259" key="2">
    <source>
        <dbReference type="PROSITE" id="PS50177"/>
    </source>
</evidence>
<evidence type="ECO:0000313" key="3">
    <source>
        <dbReference type="EMBL" id="KAG0291460.1"/>
    </source>
</evidence>
<keyword evidence="1" id="KW-0813">Transport</keyword>
<dbReference type="CDD" id="cd00780">
    <property type="entry name" value="NTF2"/>
    <property type="match status" value="1"/>
</dbReference>
<protein>
    <recommendedName>
        <fullName evidence="1">Nuclear transport factor 2</fullName>
        <shortName evidence="1">NTF-2</shortName>
    </recommendedName>
</protein>
<name>A0ABQ7K790_9FUNG</name>
<evidence type="ECO:0000313" key="4">
    <source>
        <dbReference type="Proteomes" id="UP001194696"/>
    </source>
</evidence>
<keyword evidence="1" id="KW-0653">Protein transport</keyword>
<dbReference type="SUPFAM" id="SSF54427">
    <property type="entry name" value="NTF2-like"/>
    <property type="match status" value="1"/>
</dbReference>
<feature type="domain" description="NTF2" evidence="2">
    <location>
        <begin position="7"/>
        <end position="118"/>
    </location>
</feature>
<comment type="caution">
    <text evidence="3">The sequence shown here is derived from an EMBL/GenBank/DDBJ whole genome shotgun (WGS) entry which is preliminary data.</text>
</comment>
<dbReference type="Gene3D" id="3.10.450.50">
    <property type="match status" value="1"/>
</dbReference>
<reference evidence="3 4" key="1">
    <citation type="journal article" date="2020" name="Fungal Divers.">
        <title>Resolving the Mortierellaceae phylogeny through synthesis of multi-gene phylogenetics and phylogenomics.</title>
        <authorList>
            <person name="Vandepol N."/>
            <person name="Liber J."/>
            <person name="Desiro A."/>
            <person name="Na H."/>
            <person name="Kennedy M."/>
            <person name="Barry K."/>
            <person name="Grigoriev I.V."/>
            <person name="Miller A.N."/>
            <person name="O'Donnell K."/>
            <person name="Stajich J.E."/>
            <person name="Bonito G."/>
        </authorList>
    </citation>
    <scope>NUCLEOTIDE SEQUENCE [LARGE SCALE GENOMIC DNA]</scope>
    <source>
        <strain evidence="3 4">AD045</strain>
    </source>
</reference>
<dbReference type="Pfam" id="PF02136">
    <property type="entry name" value="NTF2"/>
    <property type="match status" value="1"/>
</dbReference>
<comment type="subcellular location">
    <subcellularLocation>
        <location evidence="1">Cytoplasm</location>
    </subcellularLocation>
    <subcellularLocation>
        <location evidence="1">Nucleus</location>
    </subcellularLocation>
</comment>
<dbReference type="Proteomes" id="UP001194696">
    <property type="component" value="Unassembled WGS sequence"/>
</dbReference>
<comment type="function">
    <text evidence="1">Has a role in nuclear-cytoplasmic transport of proteins and mRNAs.</text>
</comment>
<dbReference type="InterPro" id="IPR002075">
    <property type="entry name" value="NTF2_dom"/>
</dbReference>
<dbReference type="PROSITE" id="PS50177">
    <property type="entry name" value="NTF2_DOMAIN"/>
    <property type="match status" value="1"/>
</dbReference>
<organism evidence="3 4">
    <name type="scientific">Linnemannia gamsii</name>
    <dbReference type="NCBI Taxonomy" id="64522"/>
    <lineage>
        <taxon>Eukaryota</taxon>
        <taxon>Fungi</taxon>
        <taxon>Fungi incertae sedis</taxon>
        <taxon>Mucoromycota</taxon>
        <taxon>Mortierellomycotina</taxon>
        <taxon>Mortierellomycetes</taxon>
        <taxon>Mortierellales</taxon>
        <taxon>Mortierellaceae</taxon>
        <taxon>Linnemannia</taxon>
    </lineage>
</organism>
<evidence type="ECO:0000256" key="1">
    <source>
        <dbReference type="RuleBase" id="RU369002"/>
    </source>
</evidence>
<proteinExistence type="predicted"/>
<dbReference type="InterPro" id="IPR018222">
    <property type="entry name" value="Nuclear_transport_factor_2_euk"/>
</dbReference>
<dbReference type="EMBL" id="JAAAIM010000241">
    <property type="protein sequence ID" value="KAG0291460.1"/>
    <property type="molecule type" value="Genomic_DNA"/>
</dbReference>
<gene>
    <name evidence="3" type="primary">NTF2</name>
    <name evidence="3" type="ORF">BGZ96_005185</name>
</gene>
<dbReference type="InterPro" id="IPR045875">
    <property type="entry name" value="NTF2"/>
</dbReference>
<accession>A0ABQ7K790</accession>
<dbReference type="InterPro" id="IPR032710">
    <property type="entry name" value="NTF2-like_dom_sf"/>
</dbReference>